<evidence type="ECO:0000256" key="2">
    <source>
        <dbReference type="ARBA" id="ARBA00022475"/>
    </source>
</evidence>
<evidence type="ECO:0000256" key="4">
    <source>
        <dbReference type="ARBA" id="ARBA00022989"/>
    </source>
</evidence>
<feature type="transmembrane region" description="Helical" evidence="7">
    <location>
        <begin position="140"/>
        <end position="159"/>
    </location>
</feature>
<keyword evidence="5 7" id="KW-0472">Membrane</keyword>
<comment type="similarity">
    <text evidence="6">Belongs to the ThrE exporter (TC 2.A.79) family.</text>
</comment>
<dbReference type="AlphaFoldDB" id="A0A199NUI1"/>
<feature type="transmembrane region" description="Helical" evidence="7">
    <location>
        <begin position="171"/>
        <end position="189"/>
    </location>
</feature>
<feature type="domain" description="Threonine/Serine exporter ThrE" evidence="9">
    <location>
        <begin position="271"/>
        <end position="398"/>
    </location>
</feature>
<feature type="transmembrane region" description="Helical" evidence="7">
    <location>
        <begin position="385"/>
        <end position="406"/>
    </location>
</feature>
<dbReference type="InterPro" id="IPR050539">
    <property type="entry name" value="ThrE_Dicarb/AminoAcid_Exp"/>
</dbReference>
<dbReference type="GO" id="GO:0015744">
    <property type="term" value="P:succinate transport"/>
    <property type="evidence" value="ECO:0007669"/>
    <property type="project" value="TreeGrafter"/>
</dbReference>
<evidence type="ECO:0000313" key="10">
    <source>
        <dbReference type="EMBL" id="OAX52572.1"/>
    </source>
</evidence>
<evidence type="ECO:0000256" key="7">
    <source>
        <dbReference type="SAM" id="Phobius"/>
    </source>
</evidence>
<dbReference type="GO" id="GO:0005886">
    <property type="term" value="C:plasma membrane"/>
    <property type="evidence" value="ECO:0007669"/>
    <property type="project" value="UniProtKB-SubCell"/>
</dbReference>
<evidence type="ECO:0000256" key="6">
    <source>
        <dbReference type="ARBA" id="ARBA00034125"/>
    </source>
</evidence>
<accession>A0A199NUI1</accession>
<dbReference type="RefSeq" id="WP_064725013.1">
    <property type="nucleotide sequence ID" value="NZ_JBFBMA010000003.1"/>
</dbReference>
<protein>
    <recommendedName>
        <fullName evidence="12">Threonine/serine exporter-like N-terminal domain-containing protein</fullName>
    </recommendedName>
</protein>
<dbReference type="Pfam" id="PF06738">
    <property type="entry name" value="ThrE"/>
    <property type="match status" value="1"/>
</dbReference>
<feature type="transmembrane region" description="Helical" evidence="7">
    <location>
        <begin position="113"/>
        <end position="134"/>
    </location>
</feature>
<evidence type="ECO:0000259" key="8">
    <source>
        <dbReference type="Pfam" id="PF06738"/>
    </source>
</evidence>
<name>A0A199NUI1_9MICC</name>
<dbReference type="GO" id="GO:0022857">
    <property type="term" value="F:transmembrane transporter activity"/>
    <property type="evidence" value="ECO:0007669"/>
    <property type="project" value="InterPro"/>
</dbReference>
<feature type="transmembrane region" description="Helical" evidence="7">
    <location>
        <begin position="263"/>
        <end position="282"/>
    </location>
</feature>
<organism evidence="10 11">
    <name type="scientific">Rothia kristinae</name>
    <dbReference type="NCBI Taxonomy" id="37923"/>
    <lineage>
        <taxon>Bacteria</taxon>
        <taxon>Bacillati</taxon>
        <taxon>Actinomycetota</taxon>
        <taxon>Actinomycetes</taxon>
        <taxon>Micrococcales</taxon>
        <taxon>Micrococcaceae</taxon>
        <taxon>Rothia</taxon>
    </lineage>
</organism>
<evidence type="ECO:0008006" key="12">
    <source>
        <dbReference type="Google" id="ProtNLM"/>
    </source>
</evidence>
<keyword evidence="3 7" id="KW-0812">Transmembrane</keyword>
<gene>
    <name evidence="10" type="ORF">AN277_0202975</name>
</gene>
<dbReference type="InterPro" id="IPR024528">
    <property type="entry name" value="ThrE_2"/>
</dbReference>
<dbReference type="PANTHER" id="PTHR34390">
    <property type="entry name" value="UPF0442 PROTEIN YJJB-RELATED"/>
    <property type="match status" value="1"/>
</dbReference>
<feature type="transmembrane region" description="Helical" evidence="7">
    <location>
        <begin position="313"/>
        <end position="335"/>
    </location>
</feature>
<dbReference type="EMBL" id="LJBJ02000003">
    <property type="protein sequence ID" value="OAX52572.1"/>
    <property type="molecule type" value="Genomic_DNA"/>
</dbReference>
<feature type="transmembrane region" description="Helical" evidence="7">
    <location>
        <begin position="229"/>
        <end position="251"/>
    </location>
</feature>
<feature type="transmembrane region" description="Helical" evidence="7">
    <location>
        <begin position="195"/>
        <end position="217"/>
    </location>
</feature>
<sequence length="417" mass="42841">MNADPEQESREERLGVVGQAAQLMLTHGSTTSGTVQVVEDLSRRLEVPVRLLPEWDGSVLASPDGRLHRRLIGSPTGVHMGVVVNAMAQLRAQPKPSARELSRRLEDAASTPAYPLPIFALACITGACSLAAIFGARLPVSYVLVAVAAGLGAVIRRWLGGRGVGPIGQAFAAALLAGLAGALTVHLGTASDARLVAVCPAMVLVPGPHLLNGMLDLAARRITLGWARLVFGTLIVVGISIGLLLGLALGGAQLPVHAAGRSVAWWIDVPAAAAAAASYPVYFSLQARYIPHAVLAGAAAHAVRWVLLGPVGAGVVVGDFIACLVAGLVVAPVVLTRHVPFAGIGFAAVVALVPGVFVFRTVAGLMDLVTGPSQDLLLSVTTDAATAALSLAAMTLGLLTAHGLAVRLRPRRLRARS</sequence>
<dbReference type="PANTHER" id="PTHR34390:SF2">
    <property type="entry name" value="SUCCINATE TRANSPORTER SUBUNIT YJJP-RELATED"/>
    <property type="match status" value="1"/>
</dbReference>
<comment type="subcellular location">
    <subcellularLocation>
        <location evidence="1">Cell membrane</location>
        <topology evidence="1">Multi-pass membrane protein</topology>
    </subcellularLocation>
</comment>
<feature type="domain" description="Threonine/serine exporter-like N-terminal" evidence="8">
    <location>
        <begin position="17"/>
        <end position="249"/>
    </location>
</feature>
<keyword evidence="11" id="KW-1185">Reference proteome</keyword>
<feature type="transmembrane region" description="Helical" evidence="7">
    <location>
        <begin position="342"/>
        <end position="365"/>
    </location>
</feature>
<feature type="transmembrane region" description="Helical" evidence="7">
    <location>
        <begin position="289"/>
        <end position="307"/>
    </location>
</feature>
<keyword evidence="4 7" id="KW-1133">Transmembrane helix</keyword>
<dbReference type="Pfam" id="PF12821">
    <property type="entry name" value="ThrE_2"/>
    <property type="match status" value="1"/>
</dbReference>
<proteinExistence type="inferred from homology"/>
<evidence type="ECO:0000256" key="1">
    <source>
        <dbReference type="ARBA" id="ARBA00004651"/>
    </source>
</evidence>
<reference evidence="10" key="1">
    <citation type="submission" date="2016-06" db="EMBL/GenBank/DDBJ databases">
        <title>Identification of putative biosynthetic pathways for the production of bioactive secondary metabolites by the marine actinomycete Kocuria kristinae RUTW2-3.</title>
        <authorList>
            <person name="Waterworth S.C."/>
            <person name="Walmsley T.A."/>
            <person name="Matongo T."/>
            <person name="Davies-Coleman M.T."/>
            <person name="Dorrington R.A."/>
        </authorList>
    </citation>
    <scope>NUCLEOTIDE SEQUENCE [LARGE SCALE GENOMIC DNA]</scope>
    <source>
        <strain evidence="10">RUTW2-3</strain>
    </source>
</reference>
<dbReference type="Proteomes" id="UP000053171">
    <property type="component" value="Unassembled WGS sequence"/>
</dbReference>
<evidence type="ECO:0000256" key="5">
    <source>
        <dbReference type="ARBA" id="ARBA00023136"/>
    </source>
</evidence>
<evidence type="ECO:0000259" key="9">
    <source>
        <dbReference type="Pfam" id="PF12821"/>
    </source>
</evidence>
<evidence type="ECO:0000313" key="11">
    <source>
        <dbReference type="Proteomes" id="UP000053171"/>
    </source>
</evidence>
<evidence type="ECO:0000256" key="3">
    <source>
        <dbReference type="ARBA" id="ARBA00022692"/>
    </source>
</evidence>
<comment type="caution">
    <text evidence="10">The sequence shown here is derived from an EMBL/GenBank/DDBJ whole genome shotgun (WGS) entry which is preliminary data.</text>
</comment>
<dbReference type="InterPro" id="IPR010619">
    <property type="entry name" value="ThrE-like_N"/>
</dbReference>
<keyword evidence="2" id="KW-1003">Cell membrane</keyword>